<evidence type="ECO:0000313" key="2">
    <source>
        <dbReference type="EMBL" id="MCW4154608.1"/>
    </source>
</evidence>
<name>A0AA92UC81_9BACT</name>
<dbReference type="Proteomes" id="UP000285776">
    <property type="component" value="Unassembled WGS sequence"/>
</dbReference>
<accession>A0AA92UC81</accession>
<dbReference type="AlphaFoldDB" id="A0AA92UC81"/>
<evidence type="ECO:0000313" key="3">
    <source>
        <dbReference type="EMBL" id="RGS48914.1"/>
    </source>
</evidence>
<dbReference type="EMBL" id="QRVN01000001">
    <property type="protein sequence ID" value="RGS48914.1"/>
    <property type="molecule type" value="Genomic_DNA"/>
</dbReference>
<dbReference type="EMBL" id="QSFW01000002">
    <property type="protein sequence ID" value="RHA89246.1"/>
    <property type="molecule type" value="Genomic_DNA"/>
</dbReference>
<evidence type="ECO:0000313" key="7">
    <source>
        <dbReference type="Proteomes" id="UP000285776"/>
    </source>
</evidence>
<gene>
    <name evidence="5" type="ORF">DW916_01665</name>
    <name evidence="4" type="ORF">DWV53_04155</name>
    <name evidence="3" type="ORF">DWX90_00095</name>
    <name evidence="2" type="ORF">ONT23_03410</name>
</gene>
<evidence type="ECO:0000313" key="6">
    <source>
        <dbReference type="Proteomes" id="UP000284990"/>
    </source>
</evidence>
<evidence type="ECO:0000256" key="1">
    <source>
        <dbReference type="SAM" id="MobiDB-lite"/>
    </source>
</evidence>
<reference evidence="6 7" key="1">
    <citation type="submission" date="2018-08" db="EMBL/GenBank/DDBJ databases">
        <title>A genome reference for cultivated species of the human gut microbiota.</title>
        <authorList>
            <person name="Zou Y."/>
            <person name="Xue W."/>
            <person name="Luo G."/>
        </authorList>
    </citation>
    <scope>NUCLEOTIDE SEQUENCE [LARGE SCALE GENOMIC DNA]</scope>
    <source>
        <strain evidence="4 7">AF10-17</strain>
        <strain evidence="3 8">AF22-1</strain>
        <strain evidence="5 6">AM42-23AC</strain>
    </source>
</reference>
<comment type="caution">
    <text evidence="4">The sequence shown here is derived from an EMBL/GenBank/DDBJ whole genome shotgun (WGS) entry which is preliminary data.</text>
</comment>
<organism evidence="4 7">
    <name type="scientific">Segatella copri</name>
    <dbReference type="NCBI Taxonomy" id="165179"/>
    <lineage>
        <taxon>Bacteria</taxon>
        <taxon>Pseudomonadati</taxon>
        <taxon>Bacteroidota</taxon>
        <taxon>Bacteroidia</taxon>
        <taxon>Bacteroidales</taxon>
        <taxon>Prevotellaceae</taxon>
        <taxon>Segatella</taxon>
    </lineage>
</organism>
<reference evidence="2" key="2">
    <citation type="submission" date="2022-11" db="EMBL/GenBank/DDBJ databases">
        <title>Genomic repertoires linked with pathogenic potency of arthritogenic Prevotella copri isolated from the gut of rheumatoid arthritis patients.</title>
        <authorList>
            <person name="Nii T."/>
            <person name="Maeda Y."/>
            <person name="Motooka D."/>
            <person name="Naito M."/>
            <person name="Matsumoto Y."/>
            <person name="Ogawa T."/>
            <person name="Oguro-Igashira E."/>
            <person name="Kishikawa T."/>
            <person name="Yamashita M."/>
            <person name="Koizumi S."/>
            <person name="Kurakawa T."/>
            <person name="Okumura R."/>
            <person name="Kayama H."/>
            <person name="Murakami M."/>
            <person name="Sakaguchi T."/>
            <person name="Das B."/>
            <person name="Nakamura S."/>
            <person name="Okada Y."/>
            <person name="Kumanogoh A."/>
            <person name="Takeda K."/>
        </authorList>
    </citation>
    <scope>NUCLEOTIDE SEQUENCE</scope>
    <source>
        <strain evidence="2">H012_8</strain>
    </source>
</reference>
<feature type="region of interest" description="Disordered" evidence="1">
    <location>
        <begin position="100"/>
        <end position="122"/>
    </location>
</feature>
<proteinExistence type="predicted"/>
<evidence type="ECO:0000313" key="5">
    <source>
        <dbReference type="EMBL" id="RHA89246.1"/>
    </source>
</evidence>
<evidence type="ECO:0000313" key="8">
    <source>
        <dbReference type="Proteomes" id="UP000286113"/>
    </source>
</evidence>
<dbReference type="Proteomes" id="UP000286113">
    <property type="component" value="Unassembled WGS sequence"/>
</dbReference>
<feature type="compositionally biased region" description="Basic and acidic residues" evidence="1">
    <location>
        <begin position="111"/>
        <end position="122"/>
    </location>
</feature>
<dbReference type="Proteomes" id="UP000284990">
    <property type="component" value="Unassembled WGS sequence"/>
</dbReference>
<sequence>MLKTRNSLAISDISLIFAACKVLNIRIMRTFNYNEIQNTPIWNEVKNWSDDRKNALITLLYSTMKGINPYEVPEDKVQAFVNDMPHEVLEMASEYAIKESRSGRGLSHSQAMEKIKEQRGWK</sequence>
<dbReference type="EMBL" id="QSAV01000010">
    <property type="protein sequence ID" value="RGW81221.1"/>
    <property type="molecule type" value="Genomic_DNA"/>
</dbReference>
<dbReference type="Proteomes" id="UP001209168">
    <property type="component" value="Unassembled WGS sequence"/>
</dbReference>
<evidence type="ECO:0000313" key="4">
    <source>
        <dbReference type="EMBL" id="RGW81221.1"/>
    </source>
</evidence>
<protein>
    <submittedName>
        <fullName evidence="4">Uncharacterized protein</fullName>
    </submittedName>
</protein>
<dbReference type="EMBL" id="JAPDVH010000001">
    <property type="protein sequence ID" value="MCW4154608.1"/>
    <property type="molecule type" value="Genomic_DNA"/>
</dbReference>
<dbReference type="RefSeq" id="WP_119237844.1">
    <property type="nucleotide sequence ID" value="NZ_JAPDVH010000001.1"/>
</dbReference>